<dbReference type="InterPro" id="IPR008571">
    <property type="entry name" value="HerA-like"/>
</dbReference>
<dbReference type="Gene3D" id="3.40.50.300">
    <property type="entry name" value="P-loop containing nucleotide triphosphate hydrolases"/>
    <property type="match status" value="2"/>
</dbReference>
<dbReference type="Pfam" id="PF01935">
    <property type="entry name" value="DUF87"/>
    <property type="match status" value="1"/>
</dbReference>
<dbReference type="InterPro" id="IPR002789">
    <property type="entry name" value="HerA_central"/>
</dbReference>
<dbReference type="SUPFAM" id="SSF52540">
    <property type="entry name" value="P-loop containing nucleoside triphosphate hydrolases"/>
    <property type="match status" value="1"/>
</dbReference>
<gene>
    <name evidence="3" type="ORF">ENP34_05585</name>
</gene>
<dbReference type="Pfam" id="PF09378">
    <property type="entry name" value="HAS-barrel"/>
    <property type="match status" value="1"/>
</dbReference>
<organism evidence="3">
    <name type="scientific">Thermorudis peleae</name>
    <dbReference type="NCBI Taxonomy" id="1382356"/>
    <lineage>
        <taxon>Bacteria</taxon>
        <taxon>Pseudomonadati</taxon>
        <taxon>Thermomicrobiota</taxon>
        <taxon>Thermomicrobia</taxon>
        <taxon>Thermomicrobia incertae sedis</taxon>
        <taxon>Thermorudis</taxon>
    </lineage>
</organism>
<name>A0A831X856_9BACT</name>
<accession>A0A831X856</accession>
<dbReference type="InterPro" id="IPR018538">
    <property type="entry name" value="HerA_barrel_dom"/>
</dbReference>
<dbReference type="AlphaFoldDB" id="A0A831X856"/>
<dbReference type="PANTHER" id="PTHR42957:SF1">
    <property type="entry name" value="HELICASE MJ1565-RELATED"/>
    <property type="match status" value="1"/>
</dbReference>
<dbReference type="PANTHER" id="PTHR42957">
    <property type="entry name" value="HELICASE MJ1565-RELATED"/>
    <property type="match status" value="1"/>
</dbReference>
<feature type="domain" description="Helicase HerA barrel" evidence="2">
    <location>
        <begin position="22"/>
        <end position="70"/>
    </location>
</feature>
<evidence type="ECO:0000259" key="1">
    <source>
        <dbReference type="Pfam" id="PF01935"/>
    </source>
</evidence>
<dbReference type="InterPro" id="IPR027417">
    <property type="entry name" value="P-loop_NTPase"/>
</dbReference>
<evidence type="ECO:0000259" key="2">
    <source>
        <dbReference type="Pfam" id="PF09378"/>
    </source>
</evidence>
<sequence>MERREEPQLPTLTGQNDLSWLGVVTEGSYSGGLIVRLFPDCEAEALRVGSFVVLEGQRHWYFGTITDIRLRATDAALTADPPAHGSGFVRRIIRGTHAYVTVEVRPSLVLEDPASPVGSKPKPARTIPAHFATLRQATPIDFEVVFGKEDRYRFALGTPPTMDIPIPIDLELLVQRSNGIFGQSGSGKSVLTRLILYGLIRADIASALIFDMHSEYARAPADQPHIAGLAEIFGHTRVRVYTLDPLTDDAASSRVVQIGLNHIEPEDIELLAQELNLTPTFATVSRLLKRQFGDDWISKALAFTEEQVKEFCGETGAHPQAVDALRSKLSRLPERDYIVTRADNSTLDDMLRHLERGTHVILQFGRFDSMLDYMLVANLVTRRIHQRYVDQALRQSQIGASDAHRRRLVIVLEEAHKFLAPEAARQSIFGTIAREMRKYWVTLLVVDQRPSGIDTEVLSQLGTKIIGPLTDQHDIEAVLTGVSDRNHLRNLLANLSPQQECLVVGHAVPMPILLRTRPYHRDTLLKEARAGDDAARALLKNLIGEDS</sequence>
<feature type="domain" description="Helicase HerA central" evidence="1">
    <location>
        <begin position="156"/>
        <end position="384"/>
    </location>
</feature>
<comment type="caution">
    <text evidence="3">The sequence shown here is derived from an EMBL/GenBank/DDBJ whole genome shotgun (WGS) entry which is preliminary data.</text>
</comment>
<evidence type="ECO:0000313" key="3">
    <source>
        <dbReference type="EMBL" id="HEG90895.1"/>
    </source>
</evidence>
<reference evidence="3" key="1">
    <citation type="journal article" date="2020" name="mSystems">
        <title>Genome- and Community-Level Interaction Insights into Carbon Utilization and Element Cycling Functions of Hydrothermarchaeota in Hydrothermal Sediment.</title>
        <authorList>
            <person name="Zhou Z."/>
            <person name="Liu Y."/>
            <person name="Xu W."/>
            <person name="Pan J."/>
            <person name="Luo Z.H."/>
            <person name="Li M."/>
        </authorList>
    </citation>
    <scope>NUCLEOTIDE SEQUENCE [LARGE SCALE GENOMIC DNA]</scope>
    <source>
        <strain evidence="3">SpSt-210</strain>
    </source>
</reference>
<protein>
    <submittedName>
        <fullName evidence="3">DUF87 domain-containing protein</fullName>
    </submittedName>
</protein>
<proteinExistence type="predicted"/>
<dbReference type="EMBL" id="DSIY01000136">
    <property type="protein sequence ID" value="HEG90895.1"/>
    <property type="molecule type" value="Genomic_DNA"/>
</dbReference>